<comment type="caution">
    <text evidence="1">The sequence shown here is derived from an EMBL/GenBank/DDBJ whole genome shotgun (WGS) entry which is preliminary data.</text>
</comment>
<reference evidence="2" key="1">
    <citation type="journal article" date="2022" name="Mol. Ecol. Resour.">
        <title>The genomes of chicory, endive, great burdock and yacon provide insights into Asteraceae palaeo-polyploidization history and plant inulin production.</title>
        <authorList>
            <person name="Fan W."/>
            <person name="Wang S."/>
            <person name="Wang H."/>
            <person name="Wang A."/>
            <person name="Jiang F."/>
            <person name="Liu H."/>
            <person name="Zhao H."/>
            <person name="Xu D."/>
            <person name="Zhang Y."/>
        </authorList>
    </citation>
    <scope>NUCLEOTIDE SEQUENCE [LARGE SCALE GENOMIC DNA]</scope>
    <source>
        <strain evidence="2">cv. Yunnan</strain>
    </source>
</reference>
<evidence type="ECO:0000313" key="2">
    <source>
        <dbReference type="Proteomes" id="UP001056120"/>
    </source>
</evidence>
<proteinExistence type="predicted"/>
<accession>A0ACB8YR78</accession>
<dbReference type="EMBL" id="CM042044">
    <property type="protein sequence ID" value="KAI3687995.1"/>
    <property type="molecule type" value="Genomic_DNA"/>
</dbReference>
<evidence type="ECO:0000313" key="1">
    <source>
        <dbReference type="EMBL" id="KAI3687995.1"/>
    </source>
</evidence>
<gene>
    <name evidence="1" type="ORF">L1987_81701</name>
</gene>
<organism evidence="1 2">
    <name type="scientific">Smallanthus sonchifolius</name>
    <dbReference type="NCBI Taxonomy" id="185202"/>
    <lineage>
        <taxon>Eukaryota</taxon>
        <taxon>Viridiplantae</taxon>
        <taxon>Streptophyta</taxon>
        <taxon>Embryophyta</taxon>
        <taxon>Tracheophyta</taxon>
        <taxon>Spermatophyta</taxon>
        <taxon>Magnoliopsida</taxon>
        <taxon>eudicotyledons</taxon>
        <taxon>Gunneridae</taxon>
        <taxon>Pentapetalae</taxon>
        <taxon>asterids</taxon>
        <taxon>campanulids</taxon>
        <taxon>Asterales</taxon>
        <taxon>Asteraceae</taxon>
        <taxon>Asteroideae</taxon>
        <taxon>Heliantheae alliance</taxon>
        <taxon>Millerieae</taxon>
        <taxon>Smallanthus</taxon>
    </lineage>
</organism>
<dbReference type="Proteomes" id="UP001056120">
    <property type="component" value="Linkage Group LG27"/>
</dbReference>
<protein>
    <submittedName>
        <fullName evidence="1">Uncharacterized protein</fullName>
    </submittedName>
</protein>
<name>A0ACB8YR78_9ASTR</name>
<sequence>MIAGKTINIDEKVNGFSMLHGKAIVGRMKNVEALKSILIFLNNICPGSDPGKVQYLGGLDLLISFEDPEFAAVVLEAAKNDSDKFLAACLWNGQPLSSERLAWVKVQGIPLHLFSHEVINNVGSSFGKVVHKVAKSDSDPDLSYDYVGILVGDGKRLSEEIVLEWKSRKFRVWINEEMGDWFPEFYPVKANSENPAPNIDPVNLNAEPIVEEVPNVVVDDVEMPEVQPELVADVTDVNLKRNEILESNQCYHNEGNDCQSTPIIVQGLNKENVSDFVPAATFDFDKSINDDLVEEVITKISKRKKAKKHEVGRPSITYVSSNESLRLVKKPKQRKSDIFGLNGLLGINDSPSSASEDSDYEDDSLIDIKNNPYGPSDDVTNVTAITEPDLDDVGRLQAQEVEATKSLGSKLGVMLEVQDNLILDSIVEEGLQTGIK</sequence>
<reference evidence="1 2" key="2">
    <citation type="journal article" date="2022" name="Mol. Ecol. Resour.">
        <title>The genomes of chicory, endive, great burdock and yacon provide insights into Asteraceae paleo-polyploidization history and plant inulin production.</title>
        <authorList>
            <person name="Fan W."/>
            <person name="Wang S."/>
            <person name="Wang H."/>
            <person name="Wang A."/>
            <person name="Jiang F."/>
            <person name="Liu H."/>
            <person name="Zhao H."/>
            <person name="Xu D."/>
            <person name="Zhang Y."/>
        </authorList>
    </citation>
    <scope>NUCLEOTIDE SEQUENCE [LARGE SCALE GENOMIC DNA]</scope>
    <source>
        <strain evidence="2">cv. Yunnan</strain>
        <tissue evidence="1">Leaves</tissue>
    </source>
</reference>
<keyword evidence="2" id="KW-1185">Reference proteome</keyword>